<keyword evidence="3" id="KW-1185">Reference proteome</keyword>
<dbReference type="GeneID" id="36589435"/>
<evidence type="ECO:0000313" key="2">
    <source>
        <dbReference type="EMBL" id="PMD54152.1"/>
    </source>
</evidence>
<dbReference type="RefSeq" id="XP_024731056.1">
    <property type="nucleotide sequence ID" value="XM_024881358.1"/>
</dbReference>
<name>A0A2J6STR6_9HELO</name>
<protein>
    <submittedName>
        <fullName evidence="2">Uncharacterized protein</fullName>
    </submittedName>
</protein>
<proteinExistence type="predicted"/>
<dbReference type="Proteomes" id="UP000235371">
    <property type="component" value="Unassembled WGS sequence"/>
</dbReference>
<accession>A0A2J6STR6</accession>
<keyword evidence="1" id="KW-0732">Signal</keyword>
<dbReference type="AlphaFoldDB" id="A0A2J6STR6"/>
<feature type="chain" id="PRO_5014322076" evidence="1">
    <location>
        <begin position="33"/>
        <end position="109"/>
    </location>
</feature>
<organism evidence="2 3">
    <name type="scientific">Hyaloscypha bicolor E</name>
    <dbReference type="NCBI Taxonomy" id="1095630"/>
    <lineage>
        <taxon>Eukaryota</taxon>
        <taxon>Fungi</taxon>
        <taxon>Dikarya</taxon>
        <taxon>Ascomycota</taxon>
        <taxon>Pezizomycotina</taxon>
        <taxon>Leotiomycetes</taxon>
        <taxon>Helotiales</taxon>
        <taxon>Hyaloscyphaceae</taxon>
        <taxon>Hyaloscypha</taxon>
        <taxon>Hyaloscypha bicolor</taxon>
    </lineage>
</organism>
<reference evidence="2 3" key="1">
    <citation type="submission" date="2016-04" db="EMBL/GenBank/DDBJ databases">
        <title>A degradative enzymes factory behind the ericoid mycorrhizal symbiosis.</title>
        <authorList>
            <consortium name="DOE Joint Genome Institute"/>
            <person name="Martino E."/>
            <person name="Morin E."/>
            <person name="Grelet G."/>
            <person name="Kuo A."/>
            <person name="Kohler A."/>
            <person name="Daghino S."/>
            <person name="Barry K."/>
            <person name="Choi C."/>
            <person name="Cichocki N."/>
            <person name="Clum A."/>
            <person name="Copeland A."/>
            <person name="Hainaut M."/>
            <person name="Haridas S."/>
            <person name="Labutti K."/>
            <person name="Lindquist E."/>
            <person name="Lipzen A."/>
            <person name="Khouja H.-R."/>
            <person name="Murat C."/>
            <person name="Ohm R."/>
            <person name="Olson A."/>
            <person name="Spatafora J."/>
            <person name="Veneault-Fourrey C."/>
            <person name="Henrissat B."/>
            <person name="Grigoriev I."/>
            <person name="Martin F."/>
            <person name="Perotto S."/>
        </authorList>
    </citation>
    <scope>NUCLEOTIDE SEQUENCE [LARGE SCALE GENOMIC DNA]</scope>
    <source>
        <strain evidence="2 3">E</strain>
    </source>
</reference>
<gene>
    <name evidence="2" type="ORF">K444DRAFT_618608</name>
</gene>
<dbReference type="EMBL" id="KZ613866">
    <property type="protein sequence ID" value="PMD54152.1"/>
    <property type="molecule type" value="Genomic_DNA"/>
</dbReference>
<evidence type="ECO:0000313" key="3">
    <source>
        <dbReference type="Proteomes" id="UP000235371"/>
    </source>
</evidence>
<feature type="signal peptide" evidence="1">
    <location>
        <begin position="1"/>
        <end position="32"/>
    </location>
</feature>
<sequence length="109" mass="11849">MTPRNHALLHQESISIILAVLVSFLTPKATETSPIFNTGHPTPLSTHVLSDGHLIPIYFLRVLSTLSPSTSLIYFSSLKKCAVVPPVFSPDLRRSGNSSLPLAQQTQSI</sequence>
<evidence type="ECO:0000256" key="1">
    <source>
        <dbReference type="SAM" id="SignalP"/>
    </source>
</evidence>
<dbReference type="InParanoid" id="A0A2J6STR6"/>